<gene>
    <name evidence="2" type="ORF">MFIFM68171_10238</name>
</gene>
<dbReference type="RefSeq" id="XP_070921758.1">
    <property type="nucleotide sequence ID" value="XM_071065657.1"/>
</dbReference>
<dbReference type="EMBL" id="BAAFSV010000006">
    <property type="protein sequence ID" value="GAB1320028.1"/>
    <property type="molecule type" value="Genomic_DNA"/>
</dbReference>
<feature type="chain" id="PRO_5046455953" evidence="1">
    <location>
        <begin position="20"/>
        <end position="181"/>
    </location>
</feature>
<evidence type="ECO:0000313" key="2">
    <source>
        <dbReference type="EMBL" id="GAB1320028.1"/>
    </source>
</evidence>
<feature type="signal peptide" evidence="1">
    <location>
        <begin position="1"/>
        <end position="19"/>
    </location>
</feature>
<dbReference type="GeneID" id="98180980"/>
<dbReference type="Proteomes" id="UP001628179">
    <property type="component" value="Unassembled WGS sequence"/>
</dbReference>
<accession>A0ABQ0GQL4</accession>
<comment type="caution">
    <text evidence="2">The sequence shown here is derived from an EMBL/GenBank/DDBJ whole genome shotgun (WGS) entry which is preliminary data.</text>
</comment>
<evidence type="ECO:0000313" key="3">
    <source>
        <dbReference type="Proteomes" id="UP001628179"/>
    </source>
</evidence>
<proteinExistence type="predicted"/>
<name>A0ABQ0GQL4_9PEZI</name>
<keyword evidence="3" id="KW-1185">Reference proteome</keyword>
<protein>
    <submittedName>
        <fullName evidence="2">Uncharacterized protein</fullName>
    </submittedName>
</protein>
<reference evidence="2 3" key="1">
    <citation type="submission" date="2024-09" db="EMBL/GenBank/DDBJ databases">
        <title>Itraconazole resistance in Madurella fahalii resulting from another homologue of gene encoding cytochrome P450 14-alpha sterol demethylase (CYP51).</title>
        <authorList>
            <person name="Yoshioka I."/>
            <person name="Fahal A.H."/>
            <person name="Kaneko S."/>
            <person name="Yaguchi T."/>
        </authorList>
    </citation>
    <scope>NUCLEOTIDE SEQUENCE [LARGE SCALE GENOMIC DNA]</scope>
    <source>
        <strain evidence="2 3">IFM 68171</strain>
    </source>
</reference>
<keyword evidence="1" id="KW-0732">Signal</keyword>
<sequence>MHLSFVAPILAFLPQRSSSSSPPLSHRQPNGDITVDPGYWNLTLARGNPASGYRWENLDAVYSGAPDTVIHCKELYDPNTQTTTRSCDEPSFRYAVGPLAVEGTWILVLQTVQIDISGSGMSTPLLVAGDGTIDIQCGKGAAGRSCEGFATVKAVLQDATEGRDMKKIMMWVIVAQERSMP</sequence>
<evidence type="ECO:0000256" key="1">
    <source>
        <dbReference type="SAM" id="SignalP"/>
    </source>
</evidence>
<organism evidence="2 3">
    <name type="scientific">Madurella fahalii</name>
    <dbReference type="NCBI Taxonomy" id="1157608"/>
    <lineage>
        <taxon>Eukaryota</taxon>
        <taxon>Fungi</taxon>
        <taxon>Dikarya</taxon>
        <taxon>Ascomycota</taxon>
        <taxon>Pezizomycotina</taxon>
        <taxon>Sordariomycetes</taxon>
        <taxon>Sordariomycetidae</taxon>
        <taxon>Sordariales</taxon>
        <taxon>Sordariales incertae sedis</taxon>
        <taxon>Madurella</taxon>
    </lineage>
</organism>